<feature type="region of interest" description="Disordered" evidence="1">
    <location>
        <begin position="226"/>
        <end position="249"/>
    </location>
</feature>
<protein>
    <submittedName>
        <fullName evidence="2">Uncharacterized protein</fullName>
    </submittedName>
</protein>
<evidence type="ECO:0000256" key="1">
    <source>
        <dbReference type="SAM" id="MobiDB-lite"/>
    </source>
</evidence>
<keyword evidence="3" id="KW-1185">Reference proteome</keyword>
<evidence type="ECO:0000313" key="2">
    <source>
        <dbReference type="EMBL" id="KAJ7040162.1"/>
    </source>
</evidence>
<proteinExistence type="predicted"/>
<reference evidence="2" key="1">
    <citation type="submission" date="2023-03" db="EMBL/GenBank/DDBJ databases">
        <title>Massive genome expansion in bonnet fungi (Mycena s.s.) driven by repeated elements and novel gene families across ecological guilds.</title>
        <authorList>
            <consortium name="Lawrence Berkeley National Laboratory"/>
            <person name="Harder C.B."/>
            <person name="Miyauchi S."/>
            <person name="Viragh M."/>
            <person name="Kuo A."/>
            <person name="Thoen E."/>
            <person name="Andreopoulos B."/>
            <person name="Lu D."/>
            <person name="Skrede I."/>
            <person name="Drula E."/>
            <person name="Henrissat B."/>
            <person name="Morin E."/>
            <person name="Kohler A."/>
            <person name="Barry K."/>
            <person name="LaButti K."/>
            <person name="Morin E."/>
            <person name="Salamov A."/>
            <person name="Lipzen A."/>
            <person name="Mereny Z."/>
            <person name="Hegedus B."/>
            <person name="Baldrian P."/>
            <person name="Stursova M."/>
            <person name="Weitz H."/>
            <person name="Taylor A."/>
            <person name="Grigoriev I.V."/>
            <person name="Nagy L.G."/>
            <person name="Martin F."/>
            <person name="Kauserud H."/>
        </authorList>
    </citation>
    <scope>NUCLEOTIDE SEQUENCE</scope>
    <source>
        <strain evidence="2">CBHHK200</strain>
    </source>
</reference>
<evidence type="ECO:0000313" key="3">
    <source>
        <dbReference type="Proteomes" id="UP001218188"/>
    </source>
</evidence>
<accession>A0AAD6X837</accession>
<comment type="caution">
    <text evidence="2">The sequence shown here is derived from an EMBL/GenBank/DDBJ whole genome shotgun (WGS) entry which is preliminary data.</text>
</comment>
<feature type="compositionally biased region" description="Acidic residues" evidence="1">
    <location>
        <begin position="579"/>
        <end position="593"/>
    </location>
</feature>
<feature type="region of interest" description="Disordered" evidence="1">
    <location>
        <begin position="495"/>
        <end position="603"/>
    </location>
</feature>
<name>A0AAD6X837_9AGAR</name>
<organism evidence="2 3">
    <name type="scientific">Mycena alexandri</name>
    <dbReference type="NCBI Taxonomy" id="1745969"/>
    <lineage>
        <taxon>Eukaryota</taxon>
        <taxon>Fungi</taxon>
        <taxon>Dikarya</taxon>
        <taxon>Basidiomycota</taxon>
        <taxon>Agaricomycotina</taxon>
        <taxon>Agaricomycetes</taxon>
        <taxon>Agaricomycetidae</taxon>
        <taxon>Agaricales</taxon>
        <taxon>Marasmiineae</taxon>
        <taxon>Mycenaceae</taxon>
        <taxon>Mycena</taxon>
    </lineage>
</organism>
<feature type="region of interest" description="Disordered" evidence="1">
    <location>
        <begin position="298"/>
        <end position="357"/>
    </location>
</feature>
<feature type="compositionally biased region" description="Basic and acidic residues" evidence="1">
    <location>
        <begin position="543"/>
        <end position="560"/>
    </location>
</feature>
<feature type="compositionally biased region" description="Basic and acidic residues" evidence="1">
    <location>
        <begin position="498"/>
        <end position="527"/>
    </location>
</feature>
<sequence>MAVSIPILHLDFNNLRFEQTPTLYEFEIDQGCLPTSVGAQKDLGLLGDRGEPRCFRRILTRGSFFWYLASTSMLLKSRIQAFDESSFYLLVSCIDSADLSKSNLNCDFQIQLQSNTDSVQPALQLHSPRLNCQSQRRFDSLPDCLKIQVPGPNFVAPFKSPESRYFCFEQRKFICTDMGACVLRVWDSGESGGDGSVRRARLDAEDSVPGLPALRALIRHGGTRRTWRAHGSGLRRAPSESETPRSQLLPSRASHVSGAQHRVHASKLAPCTPPQLSSPPTPHAFSTLDVCEEWNAHAHARPRHPRRVRSSGRRAGCGGVRESENGNAGFPRSEPAAAAVRMRTPRTPLHACDRARLNRRRRTGVVFRRHGKATGKRGCAHIRAPQPKNEWEGDGIGIGVWGDDVPRARARSVHRPQRRGVVDEDMVCGCTHPVRETSGPAPPHHPAARCARSQCREVEGLRERDGDDVGRWLLVSELRARTAQCAAQRYAAAAATGHGRDPLFRNDTARETGEIKARGSLRERHEGVQSGSTSRLAGSSYEEALRKVDTDLSERGREDGAGAGTKEEAEDGERSQFVEVEENGLEGDAEEVGLELGAGSGAGVGREKCRLFRAARSPRLPP</sequence>
<gene>
    <name evidence="2" type="ORF">C8F04DRAFT_1231094</name>
</gene>
<dbReference type="AlphaFoldDB" id="A0AAD6X837"/>
<dbReference type="EMBL" id="JARJCM010000023">
    <property type="protein sequence ID" value="KAJ7040162.1"/>
    <property type="molecule type" value="Genomic_DNA"/>
</dbReference>
<feature type="compositionally biased region" description="Basic residues" evidence="1">
    <location>
        <begin position="298"/>
        <end position="312"/>
    </location>
</feature>
<dbReference type="Proteomes" id="UP001218188">
    <property type="component" value="Unassembled WGS sequence"/>
</dbReference>